<evidence type="ECO:0000313" key="2">
    <source>
        <dbReference type="EMBL" id="EFJ20546.1"/>
    </source>
</evidence>
<dbReference type="InParanoid" id="D8S557"/>
<organism evidence="3">
    <name type="scientific">Selaginella moellendorffii</name>
    <name type="common">Spikemoss</name>
    <dbReference type="NCBI Taxonomy" id="88036"/>
    <lineage>
        <taxon>Eukaryota</taxon>
        <taxon>Viridiplantae</taxon>
        <taxon>Streptophyta</taxon>
        <taxon>Embryophyta</taxon>
        <taxon>Tracheophyta</taxon>
        <taxon>Lycopodiopsida</taxon>
        <taxon>Selaginellales</taxon>
        <taxon>Selaginellaceae</taxon>
        <taxon>Selaginella</taxon>
    </lineage>
</organism>
<dbReference type="KEGG" id="smo:SELMODRAFT_418257"/>
<evidence type="ECO:0000256" key="1">
    <source>
        <dbReference type="SAM" id="MobiDB-lite"/>
    </source>
</evidence>
<name>D8S557_SELML</name>
<proteinExistence type="predicted"/>
<evidence type="ECO:0000313" key="3">
    <source>
        <dbReference type="Proteomes" id="UP000001514"/>
    </source>
</evidence>
<dbReference type="AlphaFoldDB" id="D8S557"/>
<keyword evidence="3" id="KW-1185">Reference proteome</keyword>
<feature type="region of interest" description="Disordered" evidence="1">
    <location>
        <begin position="143"/>
        <end position="166"/>
    </location>
</feature>
<dbReference type="Gramene" id="EFJ20546">
    <property type="protein sequence ID" value="EFJ20546"/>
    <property type="gene ID" value="SELMODRAFT_418257"/>
</dbReference>
<feature type="compositionally biased region" description="Low complexity" evidence="1">
    <location>
        <begin position="157"/>
        <end position="166"/>
    </location>
</feature>
<gene>
    <name evidence="2" type="ORF">SELMODRAFT_418257</name>
</gene>
<dbReference type="HOGENOM" id="CLU_1605523_0_0_1"/>
<dbReference type="Proteomes" id="UP000001514">
    <property type="component" value="Unassembled WGS sequence"/>
</dbReference>
<protein>
    <submittedName>
        <fullName evidence="2">Uncharacterized protein</fullName>
    </submittedName>
</protein>
<accession>D8S557</accession>
<sequence>MLSSWILASIRAELDPELEHKELECKELEPLPPQLLELDCSPNSLLQQPMRKEAEEDDGGDEEEAMMMRKGGGCLCRKERLQRRCKLPACSKTRRLAGLTLTTFVTTPVKLNLKVFLVEYFNIMDEFLVKQASTSPMFLANLDAPEEEAHKEDPADGVDPPGDARL</sequence>
<dbReference type="EMBL" id="GL377602">
    <property type="protein sequence ID" value="EFJ20546.1"/>
    <property type="molecule type" value="Genomic_DNA"/>
</dbReference>
<reference evidence="2 3" key="1">
    <citation type="journal article" date="2011" name="Science">
        <title>The Selaginella genome identifies genetic changes associated with the evolution of vascular plants.</title>
        <authorList>
            <person name="Banks J.A."/>
            <person name="Nishiyama T."/>
            <person name="Hasebe M."/>
            <person name="Bowman J.L."/>
            <person name="Gribskov M."/>
            <person name="dePamphilis C."/>
            <person name="Albert V.A."/>
            <person name="Aono N."/>
            <person name="Aoyama T."/>
            <person name="Ambrose B.A."/>
            <person name="Ashton N.W."/>
            <person name="Axtell M.J."/>
            <person name="Barker E."/>
            <person name="Barker M.S."/>
            <person name="Bennetzen J.L."/>
            <person name="Bonawitz N.D."/>
            <person name="Chapple C."/>
            <person name="Cheng C."/>
            <person name="Correa L.G."/>
            <person name="Dacre M."/>
            <person name="DeBarry J."/>
            <person name="Dreyer I."/>
            <person name="Elias M."/>
            <person name="Engstrom E.M."/>
            <person name="Estelle M."/>
            <person name="Feng L."/>
            <person name="Finet C."/>
            <person name="Floyd S.K."/>
            <person name="Frommer W.B."/>
            <person name="Fujita T."/>
            <person name="Gramzow L."/>
            <person name="Gutensohn M."/>
            <person name="Harholt J."/>
            <person name="Hattori M."/>
            <person name="Heyl A."/>
            <person name="Hirai T."/>
            <person name="Hiwatashi Y."/>
            <person name="Ishikawa M."/>
            <person name="Iwata M."/>
            <person name="Karol K.G."/>
            <person name="Koehler B."/>
            <person name="Kolukisaoglu U."/>
            <person name="Kubo M."/>
            <person name="Kurata T."/>
            <person name="Lalonde S."/>
            <person name="Li K."/>
            <person name="Li Y."/>
            <person name="Litt A."/>
            <person name="Lyons E."/>
            <person name="Manning G."/>
            <person name="Maruyama T."/>
            <person name="Michael T.P."/>
            <person name="Mikami K."/>
            <person name="Miyazaki S."/>
            <person name="Morinaga S."/>
            <person name="Murata T."/>
            <person name="Mueller-Roeber B."/>
            <person name="Nelson D.R."/>
            <person name="Obara M."/>
            <person name="Oguri Y."/>
            <person name="Olmstead R.G."/>
            <person name="Onodera N."/>
            <person name="Petersen B.L."/>
            <person name="Pils B."/>
            <person name="Prigge M."/>
            <person name="Rensing S.A."/>
            <person name="Riano-Pachon D.M."/>
            <person name="Roberts A.W."/>
            <person name="Sato Y."/>
            <person name="Scheller H.V."/>
            <person name="Schulz B."/>
            <person name="Schulz C."/>
            <person name="Shakirov E.V."/>
            <person name="Shibagaki N."/>
            <person name="Shinohara N."/>
            <person name="Shippen D.E."/>
            <person name="Soerensen I."/>
            <person name="Sotooka R."/>
            <person name="Sugimoto N."/>
            <person name="Sugita M."/>
            <person name="Sumikawa N."/>
            <person name="Tanurdzic M."/>
            <person name="Theissen G."/>
            <person name="Ulvskov P."/>
            <person name="Wakazuki S."/>
            <person name="Weng J.K."/>
            <person name="Willats W.W."/>
            <person name="Wipf D."/>
            <person name="Wolf P.G."/>
            <person name="Yang L."/>
            <person name="Zimmer A.D."/>
            <person name="Zhu Q."/>
            <person name="Mitros T."/>
            <person name="Hellsten U."/>
            <person name="Loque D."/>
            <person name="Otillar R."/>
            <person name="Salamov A."/>
            <person name="Schmutz J."/>
            <person name="Shapiro H."/>
            <person name="Lindquist E."/>
            <person name="Lucas S."/>
            <person name="Rokhsar D."/>
            <person name="Grigoriev I.V."/>
        </authorList>
    </citation>
    <scope>NUCLEOTIDE SEQUENCE [LARGE SCALE GENOMIC DNA]</scope>
</reference>